<reference evidence="1 2" key="1">
    <citation type="submission" date="2020-09" db="EMBL/GenBank/DDBJ databases">
        <title>De no assembly of potato wild relative species, Solanum commersonii.</title>
        <authorList>
            <person name="Cho K."/>
        </authorList>
    </citation>
    <scope>NUCLEOTIDE SEQUENCE [LARGE SCALE GENOMIC DNA]</scope>
    <source>
        <strain evidence="1">LZ3.2</strain>
        <tissue evidence="1">Leaf</tissue>
    </source>
</reference>
<evidence type="ECO:0000313" key="2">
    <source>
        <dbReference type="Proteomes" id="UP000824120"/>
    </source>
</evidence>
<proteinExistence type="predicted"/>
<sequence>MDHEKLLNFISKRIQEYGITHQKGIITDSSVRHIARKISVQDGDREAMINNYLEEVKRSLLLNITQYEKSNTSMRSETSEDAINDMQEAQPVEATTSEDTLRKAENFLQKLKEKYKLICIQFDDRSIPYNIHSFSDKRLFVIHHISPIEPVYGPARNRVASLHTIPSAISFPIISVNQNNKLVDKIKIDPQTNIVQANDNSSNISDKDIPFVSEMDFDPNKT</sequence>
<organism evidence="1 2">
    <name type="scientific">Solanum commersonii</name>
    <name type="common">Commerson's wild potato</name>
    <name type="synonym">Commerson's nightshade</name>
    <dbReference type="NCBI Taxonomy" id="4109"/>
    <lineage>
        <taxon>Eukaryota</taxon>
        <taxon>Viridiplantae</taxon>
        <taxon>Streptophyta</taxon>
        <taxon>Embryophyta</taxon>
        <taxon>Tracheophyta</taxon>
        <taxon>Spermatophyta</taxon>
        <taxon>Magnoliopsida</taxon>
        <taxon>eudicotyledons</taxon>
        <taxon>Gunneridae</taxon>
        <taxon>Pentapetalae</taxon>
        <taxon>asterids</taxon>
        <taxon>lamiids</taxon>
        <taxon>Solanales</taxon>
        <taxon>Solanaceae</taxon>
        <taxon>Solanoideae</taxon>
        <taxon>Solaneae</taxon>
        <taxon>Solanum</taxon>
    </lineage>
</organism>
<dbReference type="EMBL" id="JACXVP010000006">
    <property type="protein sequence ID" value="KAG5599907.1"/>
    <property type="molecule type" value="Genomic_DNA"/>
</dbReference>
<keyword evidence="2" id="KW-1185">Reference proteome</keyword>
<evidence type="ECO:0000313" key="1">
    <source>
        <dbReference type="EMBL" id="KAG5599907.1"/>
    </source>
</evidence>
<dbReference type="AlphaFoldDB" id="A0A9J5YGN8"/>
<dbReference type="OrthoDB" id="1743486at2759"/>
<name>A0A9J5YGN8_SOLCO</name>
<gene>
    <name evidence="1" type="ORF">H5410_031277</name>
</gene>
<comment type="caution">
    <text evidence="1">The sequence shown here is derived from an EMBL/GenBank/DDBJ whole genome shotgun (WGS) entry which is preliminary data.</text>
</comment>
<accession>A0A9J5YGN8</accession>
<protein>
    <submittedName>
        <fullName evidence="1">Uncharacterized protein</fullName>
    </submittedName>
</protein>
<dbReference type="Proteomes" id="UP000824120">
    <property type="component" value="Chromosome 6"/>
</dbReference>